<accession>A0A0G2EEH6</accession>
<feature type="compositionally biased region" description="Low complexity" evidence="1">
    <location>
        <begin position="243"/>
        <end position="263"/>
    </location>
</feature>
<feature type="compositionally biased region" description="Basic and acidic residues" evidence="1">
    <location>
        <begin position="369"/>
        <end position="383"/>
    </location>
</feature>
<reference evidence="2 3" key="1">
    <citation type="submission" date="2015-05" db="EMBL/GenBank/DDBJ databases">
        <title>Distinctive expansion of gene families associated with plant cell wall degradation and secondary metabolism in the genomes of grapevine trunk pathogens.</title>
        <authorList>
            <person name="Lawrence D.P."/>
            <person name="Travadon R."/>
            <person name="Rolshausen P.E."/>
            <person name="Baumgartner K."/>
        </authorList>
    </citation>
    <scope>NUCLEOTIDE SEQUENCE [LARGE SCALE GENOMIC DNA]</scope>
    <source>
        <strain evidence="2">UCRPC4</strain>
    </source>
</reference>
<feature type="compositionally biased region" description="Basic and acidic residues" evidence="1">
    <location>
        <begin position="187"/>
        <end position="218"/>
    </location>
</feature>
<proteinExistence type="predicted"/>
<dbReference type="Proteomes" id="UP000053317">
    <property type="component" value="Unassembled WGS sequence"/>
</dbReference>
<comment type="caution">
    <text evidence="2">The sequence shown here is derived from an EMBL/GenBank/DDBJ whole genome shotgun (WGS) entry which is preliminary data.</text>
</comment>
<evidence type="ECO:0000313" key="2">
    <source>
        <dbReference type="EMBL" id="KKY20686.1"/>
    </source>
</evidence>
<feature type="region of interest" description="Disordered" evidence="1">
    <location>
        <begin position="162"/>
        <end position="399"/>
    </location>
</feature>
<dbReference type="AlphaFoldDB" id="A0A0G2EEH6"/>
<evidence type="ECO:0000256" key="1">
    <source>
        <dbReference type="SAM" id="MobiDB-lite"/>
    </source>
</evidence>
<feature type="region of interest" description="Disordered" evidence="1">
    <location>
        <begin position="429"/>
        <end position="550"/>
    </location>
</feature>
<dbReference type="EMBL" id="LCWF01000095">
    <property type="protein sequence ID" value="KKY20686.1"/>
    <property type="molecule type" value="Genomic_DNA"/>
</dbReference>
<feature type="region of interest" description="Disordered" evidence="1">
    <location>
        <begin position="1"/>
        <end position="20"/>
    </location>
</feature>
<sequence length="808" mass="90288">MSVQIKQSTQSSHINKNIANNDQRELDGYLQKLSTETLPQQPYIINLPTDSPWHPGARPRPRWYTGTPFSKDEEALQYLTFIPYHREYRGEGIIIVSEGGWSDARGNILRLDDTPPSRPSSSGAHIQRKKITLDAYKNKGRSGSEEVAPDMERAQATIRKADEGLKHASQRSPKPLINGVKKNAPSELKKRPREEIDTSKRIEITGEKAKSPRPEKKPRMSPPPQKQQQKPDRSKSPENTDFELPSLESPTLPPTLDDISLPPLVSPTLPPYVEKLLADNPVKPLPNGGGLDGNHPEHDPSVKTNHDSELSPAPRVRVRNADSPVVSAQNTPKVTPTKHHDSIKKSLVDKAKGRDRGDSNVIDGSPSTKAKDMGKLGNTDRQHSRPKLRVVLRYGKKNRKRVEQLLRFATRPPKKTATSNLAVANHDLEALAIKDNQPPSKRPKLEGSEAPLTRKAPSAPNISERPKTPVDPSFPSPGLQSGYSKSTFSTPQKSLKSVAMRRVESTEGTSDARTPQGLSRTSTPVSSERHSRQENQAKSSPSVAQSAPVPVLNNVTSDPLRPWYRLHHKYFDLGRSLKHQASAIQNKRPPTDSAQAKLAVASSLEALLCFILGQFCLERARSGADWRSTLPYWENVRDNTRAFPDLYGLATHLGAFLRNVVHRVDMEKLIREPIPFESTIAHDASAPTPGSDGTAKTNIDDESRRKYLAFQKDCYDNYRALNNLWLDATRRLSPERLEKKFPGTWSKKVPLVDREKDRILTAGDPLKGDYSFPIEPSTTALEAVRFGMRMLKEWCRNENTEWTAQLQL</sequence>
<gene>
    <name evidence="2" type="ORF">UCRPC4_g04153</name>
</gene>
<feature type="compositionally biased region" description="Polar residues" evidence="1">
    <location>
        <begin position="506"/>
        <end position="526"/>
    </location>
</feature>
<organism evidence="2 3">
    <name type="scientific">Phaeomoniella chlamydospora</name>
    <name type="common">Phaeoacremonium chlamydosporum</name>
    <dbReference type="NCBI Taxonomy" id="158046"/>
    <lineage>
        <taxon>Eukaryota</taxon>
        <taxon>Fungi</taxon>
        <taxon>Dikarya</taxon>
        <taxon>Ascomycota</taxon>
        <taxon>Pezizomycotina</taxon>
        <taxon>Eurotiomycetes</taxon>
        <taxon>Chaetothyriomycetidae</taxon>
        <taxon>Phaeomoniellales</taxon>
        <taxon>Phaeomoniellaceae</taxon>
        <taxon>Phaeomoniella</taxon>
    </lineage>
</organism>
<feature type="compositionally biased region" description="Basic and acidic residues" evidence="1">
    <location>
        <begin position="338"/>
        <end position="358"/>
    </location>
</feature>
<reference evidence="2 3" key="2">
    <citation type="submission" date="2015-05" db="EMBL/GenBank/DDBJ databases">
        <authorList>
            <person name="Morales-Cruz A."/>
            <person name="Amrine K.C."/>
            <person name="Cantu D."/>
        </authorList>
    </citation>
    <scope>NUCLEOTIDE SEQUENCE [LARGE SCALE GENOMIC DNA]</scope>
    <source>
        <strain evidence="2">UCRPC4</strain>
    </source>
</reference>
<dbReference type="OrthoDB" id="284473at2759"/>
<keyword evidence="3" id="KW-1185">Reference proteome</keyword>
<feature type="compositionally biased region" description="Low complexity" evidence="1">
    <location>
        <begin position="536"/>
        <end position="550"/>
    </location>
</feature>
<protein>
    <submittedName>
        <fullName evidence="2">Uncharacterized protein</fullName>
    </submittedName>
</protein>
<feature type="compositionally biased region" description="Basic residues" evidence="1">
    <location>
        <begin position="384"/>
        <end position="399"/>
    </location>
</feature>
<feature type="compositionally biased region" description="Polar residues" evidence="1">
    <location>
        <begin position="478"/>
        <end position="495"/>
    </location>
</feature>
<feature type="compositionally biased region" description="Basic and acidic residues" evidence="1">
    <location>
        <begin position="294"/>
        <end position="309"/>
    </location>
</feature>
<evidence type="ECO:0000313" key="3">
    <source>
        <dbReference type="Proteomes" id="UP000053317"/>
    </source>
</evidence>
<name>A0A0G2EEH6_PHACM</name>
<feature type="compositionally biased region" description="Basic and acidic residues" evidence="1">
    <location>
        <begin position="229"/>
        <end position="238"/>
    </location>
</feature>